<accession>A0A8H3FZY1</accession>
<feature type="chain" id="PRO_5034995603" description="Anticodon-binding domain-containing protein" evidence="1">
    <location>
        <begin position="19"/>
        <end position="528"/>
    </location>
</feature>
<dbReference type="Gene3D" id="3.30.930.10">
    <property type="entry name" value="Bira Bifunctional Protein, Domain 2"/>
    <property type="match status" value="2"/>
</dbReference>
<dbReference type="GO" id="GO:0005739">
    <property type="term" value="C:mitochondrion"/>
    <property type="evidence" value="ECO:0007669"/>
    <property type="project" value="TreeGrafter"/>
</dbReference>
<dbReference type="GO" id="GO:0006433">
    <property type="term" value="P:prolyl-tRNA aminoacylation"/>
    <property type="evidence" value="ECO:0007669"/>
    <property type="project" value="TreeGrafter"/>
</dbReference>
<dbReference type="SUPFAM" id="SSF55681">
    <property type="entry name" value="Class II aaRS and biotin synthetases"/>
    <property type="match status" value="1"/>
</dbReference>
<dbReference type="InterPro" id="IPR036621">
    <property type="entry name" value="Anticodon-bd_dom_sf"/>
</dbReference>
<dbReference type="Proteomes" id="UP000664534">
    <property type="component" value="Unassembled WGS sequence"/>
</dbReference>
<dbReference type="InterPro" id="IPR050062">
    <property type="entry name" value="Pro-tRNA_synthetase"/>
</dbReference>
<comment type="caution">
    <text evidence="3">The sequence shown here is derived from an EMBL/GenBank/DDBJ whole genome shotgun (WGS) entry which is preliminary data.</text>
</comment>
<evidence type="ECO:0000313" key="3">
    <source>
        <dbReference type="EMBL" id="CAF9934098.1"/>
    </source>
</evidence>
<name>A0A8H3FZY1_9LECA</name>
<protein>
    <recommendedName>
        <fullName evidence="2">Anticodon-binding domain-containing protein</fullName>
    </recommendedName>
</protein>
<dbReference type="SUPFAM" id="SSF52954">
    <property type="entry name" value="Class II aaRS ABD-related"/>
    <property type="match status" value="1"/>
</dbReference>
<dbReference type="PANTHER" id="PTHR42753">
    <property type="entry name" value="MITOCHONDRIAL RIBOSOME PROTEIN L39/PROLYL-TRNA LIGASE FAMILY MEMBER"/>
    <property type="match status" value="1"/>
</dbReference>
<evidence type="ECO:0000313" key="4">
    <source>
        <dbReference type="Proteomes" id="UP000664534"/>
    </source>
</evidence>
<keyword evidence="1" id="KW-0732">Signal</keyword>
<dbReference type="GO" id="GO:0004827">
    <property type="term" value="F:proline-tRNA ligase activity"/>
    <property type="evidence" value="ECO:0007669"/>
    <property type="project" value="TreeGrafter"/>
</dbReference>
<proteinExistence type="predicted"/>
<dbReference type="Pfam" id="PF03129">
    <property type="entry name" value="HGTP_anticodon"/>
    <property type="match status" value="1"/>
</dbReference>
<dbReference type="EMBL" id="CAJPDT010000074">
    <property type="protein sequence ID" value="CAF9934098.1"/>
    <property type="molecule type" value="Genomic_DNA"/>
</dbReference>
<reference evidence="3" key="1">
    <citation type="submission" date="2021-03" db="EMBL/GenBank/DDBJ databases">
        <authorList>
            <person name="Tagirdzhanova G."/>
        </authorList>
    </citation>
    <scope>NUCLEOTIDE SEQUENCE</scope>
</reference>
<dbReference type="OrthoDB" id="10267474at2759"/>
<evidence type="ECO:0000256" key="1">
    <source>
        <dbReference type="SAM" id="SignalP"/>
    </source>
</evidence>
<dbReference type="Gene3D" id="3.40.50.800">
    <property type="entry name" value="Anticodon-binding domain"/>
    <property type="match status" value="1"/>
</dbReference>
<evidence type="ECO:0000259" key="2">
    <source>
        <dbReference type="Pfam" id="PF03129"/>
    </source>
</evidence>
<keyword evidence="4" id="KW-1185">Reference proteome</keyword>
<feature type="signal peptide" evidence="1">
    <location>
        <begin position="1"/>
        <end position="18"/>
    </location>
</feature>
<dbReference type="PANTHER" id="PTHR42753:SF2">
    <property type="entry name" value="PROLINE--TRNA LIGASE"/>
    <property type="match status" value="1"/>
</dbReference>
<organism evidence="3 4">
    <name type="scientific">Imshaugia aleurites</name>
    <dbReference type="NCBI Taxonomy" id="172621"/>
    <lineage>
        <taxon>Eukaryota</taxon>
        <taxon>Fungi</taxon>
        <taxon>Dikarya</taxon>
        <taxon>Ascomycota</taxon>
        <taxon>Pezizomycotina</taxon>
        <taxon>Lecanoromycetes</taxon>
        <taxon>OSLEUM clade</taxon>
        <taxon>Lecanoromycetidae</taxon>
        <taxon>Lecanorales</taxon>
        <taxon>Lecanorineae</taxon>
        <taxon>Parmeliaceae</taxon>
        <taxon>Imshaugia</taxon>
    </lineage>
</organism>
<gene>
    <name evidence="3" type="ORF">IMSHALPRED_009590</name>
</gene>
<dbReference type="InterPro" id="IPR004154">
    <property type="entry name" value="Anticodon-bd"/>
</dbReference>
<sequence length="528" mass="59480">MKKRSPLWLAALSSLTKTFHLDCTKYVRYVACAPRLSRANFPARKYRDEPRPRQGLLRTKEFLMKDLYTFDVTTGHALQTYQTVQQVYNDFFDEFKIPYLTAEASSGEIGGNLSHEYHFPSKKGEDNLVCCSSCDYVVNEELAESRIARAHMHRKSAHEDVFTTQGTTSSDWKQWTVEPGPLGPGEDLIAKIESLAGNNEKEWLGISQDHNTLVHAFLPHEVEIQAVAGKQYRKTEINPYAVKKIFPDLDLGVEDPLGVFKAAQRLSNAEGKPRREPRILRVIDMRYMLQQPPPSFPRPFLIPFGSSDVPMQDRLSEPDRMVDLVRIDTGDPCPNCDEGTLKVESAIELGHTFYLGTRYSTPLEATIDADPSQREVSSTPGQSVALPDRIPLQMGCHGIGVSRLIAAVADSLADARGLNWPRVMAPFETIVIPTKGSETEAADVYDLLATSNGHPSRGPIDTILDDRKRDFGWKMKDADMIGYPVIVILGRDWKRDKKCEVQCRRLSIKEMVSAENLRAFVERLLQQL</sequence>
<dbReference type="AlphaFoldDB" id="A0A8H3FZY1"/>
<feature type="domain" description="Anticodon-binding" evidence="2">
    <location>
        <begin position="431"/>
        <end position="523"/>
    </location>
</feature>
<dbReference type="InterPro" id="IPR045864">
    <property type="entry name" value="aa-tRNA-synth_II/BPL/LPL"/>
</dbReference>